<accession>A0A373FFR5</accession>
<dbReference type="AlphaFoldDB" id="A0A373FFR5"/>
<keyword evidence="2" id="KW-1185">Reference proteome</keyword>
<dbReference type="Proteomes" id="UP000261948">
    <property type="component" value="Unassembled WGS sequence"/>
</dbReference>
<name>A0A373FFR5_COMTE</name>
<evidence type="ECO:0000313" key="2">
    <source>
        <dbReference type="Proteomes" id="UP000261948"/>
    </source>
</evidence>
<dbReference type="OrthoDB" id="5368503at2"/>
<protein>
    <submittedName>
        <fullName evidence="1">DUF4198 domain-containing protein</fullName>
    </submittedName>
</protein>
<comment type="caution">
    <text evidence="1">The sequence shown here is derived from an EMBL/GenBank/DDBJ whole genome shotgun (WGS) entry which is preliminary data.</text>
</comment>
<organism evidence="1 2">
    <name type="scientific">Comamonas testosteroni</name>
    <name type="common">Pseudomonas testosteroni</name>
    <dbReference type="NCBI Taxonomy" id="285"/>
    <lineage>
        <taxon>Bacteria</taxon>
        <taxon>Pseudomonadati</taxon>
        <taxon>Pseudomonadota</taxon>
        <taxon>Betaproteobacteria</taxon>
        <taxon>Burkholderiales</taxon>
        <taxon>Comamonadaceae</taxon>
        <taxon>Comamonas</taxon>
    </lineage>
</organism>
<proteinExistence type="predicted"/>
<sequence length="244" mass="26555">MPLSSSPRASVIARILCTTAAAWLLSVNPVYAHNVWLEPDAQGGYVMQFGGHEGKTESFDPAKLQRVHAYDLRGREVHSNVQRVANGIRVKPDAKAALIAVELDNGYFSSARQDGAMLPLPMDQNPGSVRGVHARKFHKTVVQWGAVMQKPLGQMFEVVPQQGHAPHAGQPLKLQVFLNGRPQAGVRLSWGESGAPTMTDAQGLAVMTPKAGSNTLQAIWREAVQGDAKTTENSYEYLLRFAVH</sequence>
<dbReference type="InterPro" id="IPR019613">
    <property type="entry name" value="DUF4198"/>
</dbReference>
<reference evidence="1 2" key="1">
    <citation type="submission" date="2018-08" db="EMBL/GenBank/DDBJ databases">
        <title>Comamonas testosteroni strain SWCO2.</title>
        <authorList>
            <person name="Jiang N."/>
            <person name="Zhang X.Z."/>
        </authorList>
    </citation>
    <scope>NUCLEOTIDE SEQUENCE [LARGE SCALE GENOMIC DNA]</scope>
    <source>
        <strain evidence="1 2">SWCO2</strain>
    </source>
</reference>
<gene>
    <name evidence="1" type="ORF">DZC30_16010</name>
</gene>
<dbReference type="Pfam" id="PF10670">
    <property type="entry name" value="DUF4198"/>
    <property type="match status" value="1"/>
</dbReference>
<evidence type="ECO:0000313" key="1">
    <source>
        <dbReference type="EMBL" id="RGE42988.1"/>
    </source>
</evidence>
<dbReference type="EMBL" id="QURR01000021">
    <property type="protein sequence ID" value="RGE42988.1"/>
    <property type="molecule type" value="Genomic_DNA"/>
</dbReference>